<reference evidence="1 2" key="1">
    <citation type="submission" date="2019-02" db="EMBL/GenBank/DDBJ databases">
        <title>Deep-cultivation of Planctomycetes and their phenomic and genomic characterization uncovers novel biology.</title>
        <authorList>
            <person name="Wiegand S."/>
            <person name="Jogler M."/>
            <person name="Boedeker C."/>
            <person name="Pinto D."/>
            <person name="Vollmers J."/>
            <person name="Rivas-Marin E."/>
            <person name="Kohn T."/>
            <person name="Peeters S.H."/>
            <person name="Heuer A."/>
            <person name="Rast P."/>
            <person name="Oberbeckmann S."/>
            <person name="Bunk B."/>
            <person name="Jeske O."/>
            <person name="Meyerdierks A."/>
            <person name="Storesund J.E."/>
            <person name="Kallscheuer N."/>
            <person name="Luecker S."/>
            <person name="Lage O.M."/>
            <person name="Pohl T."/>
            <person name="Merkel B.J."/>
            <person name="Hornburger P."/>
            <person name="Mueller R.-W."/>
            <person name="Bruemmer F."/>
            <person name="Labrenz M."/>
            <person name="Spormann A.M."/>
            <person name="Op Den Camp H."/>
            <person name="Overmann J."/>
            <person name="Amann R."/>
            <person name="Jetten M.S.M."/>
            <person name="Mascher T."/>
            <person name="Medema M.H."/>
            <person name="Devos D.P."/>
            <person name="Kaster A.-K."/>
            <person name="Ovreas L."/>
            <person name="Rohde M."/>
            <person name="Galperin M.Y."/>
            <person name="Jogler C."/>
        </authorList>
    </citation>
    <scope>NUCLEOTIDE SEQUENCE [LARGE SCALE GENOMIC DNA]</scope>
    <source>
        <strain evidence="1 2">Pla52n</strain>
    </source>
</reference>
<organism evidence="1 2">
    <name type="scientific">Stieleria varia</name>
    <dbReference type="NCBI Taxonomy" id="2528005"/>
    <lineage>
        <taxon>Bacteria</taxon>
        <taxon>Pseudomonadati</taxon>
        <taxon>Planctomycetota</taxon>
        <taxon>Planctomycetia</taxon>
        <taxon>Pirellulales</taxon>
        <taxon>Pirellulaceae</taxon>
        <taxon>Stieleria</taxon>
    </lineage>
</organism>
<name>A0A5C6AX60_9BACT</name>
<sequence>MTTSQAATIGYYTVIEDERTGWTGGLLILDRGGRPLEFQCTLPVRPTRSHEILYGPTLRQHLIGDVIGKLLVTRSKTPIGLLCCDQPEALVLGTMIDRPVVLVCDAAEENEGPITEDMLAGAGVVEVAGARFRVPLESTEMVQQMASDYDDLPDAVEPFERIREAIGEAHSQLARQQRQAA</sequence>
<dbReference type="RefSeq" id="WP_146520982.1">
    <property type="nucleotide sequence ID" value="NZ_CP151726.1"/>
</dbReference>
<keyword evidence="2" id="KW-1185">Reference proteome</keyword>
<protein>
    <submittedName>
        <fullName evidence="1">Uncharacterized protein</fullName>
    </submittedName>
</protein>
<dbReference type="EMBL" id="SJPN01000004">
    <property type="protein sequence ID" value="TWU02704.1"/>
    <property type="molecule type" value="Genomic_DNA"/>
</dbReference>
<gene>
    <name evidence="1" type="ORF">Pla52n_37620</name>
</gene>
<dbReference type="OrthoDB" id="268932at2"/>
<evidence type="ECO:0000313" key="1">
    <source>
        <dbReference type="EMBL" id="TWU02704.1"/>
    </source>
</evidence>
<accession>A0A5C6AX60</accession>
<dbReference type="Proteomes" id="UP000320176">
    <property type="component" value="Unassembled WGS sequence"/>
</dbReference>
<proteinExistence type="predicted"/>
<dbReference type="AlphaFoldDB" id="A0A5C6AX60"/>
<comment type="caution">
    <text evidence="1">The sequence shown here is derived from an EMBL/GenBank/DDBJ whole genome shotgun (WGS) entry which is preliminary data.</text>
</comment>
<evidence type="ECO:0000313" key="2">
    <source>
        <dbReference type="Proteomes" id="UP000320176"/>
    </source>
</evidence>